<evidence type="ECO:0000256" key="1">
    <source>
        <dbReference type="ARBA" id="ARBA00001966"/>
    </source>
</evidence>
<dbReference type="InterPro" id="IPR012840">
    <property type="entry name" value="NrdG2"/>
</dbReference>
<dbReference type="InterPro" id="IPR034457">
    <property type="entry name" value="Organic_radical-activating"/>
</dbReference>
<evidence type="ECO:0000256" key="2">
    <source>
        <dbReference type="ARBA" id="ARBA00022485"/>
    </source>
</evidence>
<dbReference type="PANTHER" id="PTHR30352">
    <property type="entry name" value="PYRUVATE FORMATE-LYASE-ACTIVATING ENZYME"/>
    <property type="match status" value="1"/>
</dbReference>
<keyword evidence="6" id="KW-0411">Iron-sulfur</keyword>
<name>A0A844HRL5_9RHOB</name>
<dbReference type="GO" id="GO:0003824">
    <property type="term" value="F:catalytic activity"/>
    <property type="evidence" value="ECO:0007669"/>
    <property type="project" value="InterPro"/>
</dbReference>
<dbReference type="InterPro" id="IPR058240">
    <property type="entry name" value="rSAM_sf"/>
</dbReference>
<proteinExistence type="predicted"/>
<accession>A0A844HRL5</accession>
<dbReference type="EMBL" id="WMIG01000019">
    <property type="protein sequence ID" value="MTH61708.1"/>
    <property type="molecule type" value="Genomic_DNA"/>
</dbReference>
<protein>
    <submittedName>
        <fullName evidence="8">Anaerobic ribonucleoside-triphosphate reductase activating protein</fullName>
    </submittedName>
</protein>
<evidence type="ECO:0000256" key="6">
    <source>
        <dbReference type="ARBA" id="ARBA00023014"/>
    </source>
</evidence>
<dbReference type="NCBIfam" id="TIGR02495">
    <property type="entry name" value="NrdG2"/>
    <property type="match status" value="1"/>
</dbReference>
<evidence type="ECO:0000259" key="7">
    <source>
        <dbReference type="PROSITE" id="PS51918"/>
    </source>
</evidence>
<evidence type="ECO:0000313" key="9">
    <source>
        <dbReference type="Proteomes" id="UP000449846"/>
    </source>
</evidence>
<organism evidence="8 9">
    <name type="scientific">Paracoccus litorisediminis</name>
    <dbReference type="NCBI Taxonomy" id="2006130"/>
    <lineage>
        <taxon>Bacteria</taxon>
        <taxon>Pseudomonadati</taxon>
        <taxon>Pseudomonadota</taxon>
        <taxon>Alphaproteobacteria</taxon>
        <taxon>Rhodobacterales</taxon>
        <taxon>Paracoccaceae</taxon>
        <taxon>Paracoccus</taxon>
    </lineage>
</organism>
<dbReference type="PROSITE" id="PS51918">
    <property type="entry name" value="RADICAL_SAM"/>
    <property type="match status" value="1"/>
</dbReference>
<dbReference type="Proteomes" id="UP000449846">
    <property type="component" value="Unassembled WGS sequence"/>
</dbReference>
<gene>
    <name evidence="8" type="ORF">GL300_21080</name>
</gene>
<evidence type="ECO:0000256" key="3">
    <source>
        <dbReference type="ARBA" id="ARBA00022691"/>
    </source>
</evidence>
<comment type="cofactor">
    <cofactor evidence="1">
        <name>[4Fe-4S] cluster</name>
        <dbReference type="ChEBI" id="CHEBI:49883"/>
    </cofactor>
</comment>
<feature type="domain" description="Radical SAM core" evidence="7">
    <location>
        <begin position="21"/>
        <end position="208"/>
    </location>
</feature>
<keyword evidence="9" id="KW-1185">Reference proteome</keyword>
<dbReference type="GO" id="GO:0051539">
    <property type="term" value="F:4 iron, 4 sulfur cluster binding"/>
    <property type="evidence" value="ECO:0007669"/>
    <property type="project" value="UniProtKB-KW"/>
</dbReference>
<sequence length="208" mass="22902">MPRFDSNPHIRVGGFAPVSFTDRPDQIVATVFCQGCPWDCGYCHNPDLIPRDGGIAYDWQAILRFLETRRGLLDGVVFSGGEPLLQRGLPCAMREVRALGYHVGLHTGGAYPARMAEVLPLLDWVGFDIKAGAQDYARVTGVPGSAIRAHESLRLLRESGVAFETRTTLDPQVFDDAAMTRLRADLTRLGLDGHRLQAYRNIGIRPTG</sequence>
<dbReference type="SUPFAM" id="SSF102114">
    <property type="entry name" value="Radical SAM enzymes"/>
    <property type="match status" value="1"/>
</dbReference>
<dbReference type="Gene3D" id="3.20.20.70">
    <property type="entry name" value="Aldolase class I"/>
    <property type="match status" value="1"/>
</dbReference>
<evidence type="ECO:0000256" key="5">
    <source>
        <dbReference type="ARBA" id="ARBA00023004"/>
    </source>
</evidence>
<dbReference type="RefSeq" id="WP_343043151.1">
    <property type="nucleotide sequence ID" value="NZ_WMIG01000019.1"/>
</dbReference>
<dbReference type="CDD" id="cd01335">
    <property type="entry name" value="Radical_SAM"/>
    <property type="match status" value="1"/>
</dbReference>
<keyword evidence="4" id="KW-0479">Metal-binding</keyword>
<dbReference type="SFLD" id="SFLDS00029">
    <property type="entry name" value="Radical_SAM"/>
    <property type="match status" value="1"/>
</dbReference>
<dbReference type="InterPro" id="IPR013785">
    <property type="entry name" value="Aldolase_TIM"/>
</dbReference>
<keyword evidence="3" id="KW-0949">S-adenosyl-L-methionine</keyword>
<evidence type="ECO:0000256" key="4">
    <source>
        <dbReference type="ARBA" id="ARBA00022723"/>
    </source>
</evidence>
<dbReference type="AlphaFoldDB" id="A0A844HRL5"/>
<keyword evidence="5" id="KW-0408">Iron</keyword>
<dbReference type="Pfam" id="PF04055">
    <property type="entry name" value="Radical_SAM"/>
    <property type="match status" value="1"/>
</dbReference>
<dbReference type="InterPro" id="IPR007197">
    <property type="entry name" value="rSAM"/>
</dbReference>
<comment type="caution">
    <text evidence="8">The sequence shown here is derived from an EMBL/GenBank/DDBJ whole genome shotgun (WGS) entry which is preliminary data.</text>
</comment>
<dbReference type="PANTHER" id="PTHR30352:SF13">
    <property type="entry name" value="GLYCYL-RADICAL ENZYME ACTIVATING ENZYME YJJW-RELATED"/>
    <property type="match status" value="1"/>
</dbReference>
<evidence type="ECO:0000313" key="8">
    <source>
        <dbReference type="EMBL" id="MTH61708.1"/>
    </source>
</evidence>
<dbReference type="SFLD" id="SFLDG01094">
    <property type="entry name" value="Uncharacterised_Radical_SAM_Su"/>
    <property type="match status" value="1"/>
</dbReference>
<reference evidence="8 9" key="1">
    <citation type="submission" date="2019-11" db="EMBL/GenBank/DDBJ databases">
        <authorList>
            <person name="Dong K."/>
        </authorList>
    </citation>
    <scope>NUCLEOTIDE SEQUENCE [LARGE SCALE GENOMIC DNA]</scope>
    <source>
        <strain evidence="8 9">NBRC 112902</strain>
    </source>
</reference>
<keyword evidence="2" id="KW-0004">4Fe-4S</keyword>
<dbReference type="GO" id="GO:0046872">
    <property type="term" value="F:metal ion binding"/>
    <property type="evidence" value="ECO:0007669"/>
    <property type="project" value="UniProtKB-KW"/>
</dbReference>